<keyword evidence="1" id="KW-0695">RNA-directed DNA polymerase</keyword>
<sequence length="130" mass="14955">MNNGSSSGPDGIFTEFYKQFWQIIKDPIIESYKNGYETGSLSGTQKQRIISLIHKDKELGQRNVPELEAHSVDLRREQNPSKTLALRLQDVLNLVVEDTKFGFIPERKKSQLLQQIGDITDYLKEITMKK</sequence>
<dbReference type="EMBL" id="BMAT01009196">
    <property type="protein sequence ID" value="GFS01084.1"/>
    <property type="molecule type" value="Genomic_DNA"/>
</dbReference>
<name>A0AAV4HT15_9GAST</name>
<dbReference type="GO" id="GO:0003964">
    <property type="term" value="F:RNA-directed DNA polymerase activity"/>
    <property type="evidence" value="ECO:0007669"/>
    <property type="project" value="UniProtKB-KW"/>
</dbReference>
<gene>
    <name evidence="1" type="ORF">ElyMa_004572900</name>
</gene>
<accession>A0AAV4HT15</accession>
<reference evidence="1 2" key="1">
    <citation type="journal article" date="2021" name="Elife">
        <title>Chloroplast acquisition without the gene transfer in kleptoplastic sea slugs, Plakobranchus ocellatus.</title>
        <authorList>
            <person name="Maeda T."/>
            <person name="Takahashi S."/>
            <person name="Yoshida T."/>
            <person name="Shimamura S."/>
            <person name="Takaki Y."/>
            <person name="Nagai Y."/>
            <person name="Toyoda A."/>
            <person name="Suzuki Y."/>
            <person name="Arimoto A."/>
            <person name="Ishii H."/>
            <person name="Satoh N."/>
            <person name="Nishiyama T."/>
            <person name="Hasebe M."/>
            <person name="Maruyama T."/>
            <person name="Minagawa J."/>
            <person name="Obokata J."/>
            <person name="Shigenobu S."/>
        </authorList>
    </citation>
    <scope>NUCLEOTIDE SEQUENCE [LARGE SCALE GENOMIC DNA]</scope>
</reference>
<proteinExistence type="predicted"/>
<comment type="caution">
    <text evidence="1">The sequence shown here is derived from an EMBL/GenBank/DDBJ whole genome shotgun (WGS) entry which is preliminary data.</text>
</comment>
<dbReference type="AlphaFoldDB" id="A0AAV4HT15"/>
<keyword evidence="1" id="KW-0548">Nucleotidyltransferase</keyword>
<evidence type="ECO:0000313" key="2">
    <source>
        <dbReference type="Proteomes" id="UP000762676"/>
    </source>
</evidence>
<dbReference type="Proteomes" id="UP000762676">
    <property type="component" value="Unassembled WGS sequence"/>
</dbReference>
<keyword evidence="1" id="KW-0808">Transferase</keyword>
<protein>
    <submittedName>
        <fullName evidence="1">Reverse transcriptase</fullName>
    </submittedName>
</protein>
<organism evidence="1 2">
    <name type="scientific">Elysia marginata</name>
    <dbReference type="NCBI Taxonomy" id="1093978"/>
    <lineage>
        <taxon>Eukaryota</taxon>
        <taxon>Metazoa</taxon>
        <taxon>Spiralia</taxon>
        <taxon>Lophotrochozoa</taxon>
        <taxon>Mollusca</taxon>
        <taxon>Gastropoda</taxon>
        <taxon>Heterobranchia</taxon>
        <taxon>Euthyneura</taxon>
        <taxon>Panpulmonata</taxon>
        <taxon>Sacoglossa</taxon>
        <taxon>Placobranchoidea</taxon>
        <taxon>Plakobranchidae</taxon>
        <taxon>Elysia</taxon>
    </lineage>
</organism>
<evidence type="ECO:0000313" key="1">
    <source>
        <dbReference type="EMBL" id="GFS01084.1"/>
    </source>
</evidence>
<keyword evidence="2" id="KW-1185">Reference proteome</keyword>